<protein>
    <submittedName>
        <fullName evidence="2">Uncharacterized protein</fullName>
    </submittedName>
</protein>
<sequence>MYKTGLVLTGLIGGMVMLGGAPALAQGYSTAPVLLSTYHDDGEGDGIRYHRSQDGEWTNNGSDNDLVDVDILNDVLDILTARRSG</sequence>
<dbReference type="Proteomes" id="UP001144036">
    <property type="component" value="Unassembled WGS sequence"/>
</dbReference>
<proteinExistence type="predicted"/>
<feature type="chain" id="PRO_5046666025" evidence="1">
    <location>
        <begin position="26"/>
        <end position="85"/>
    </location>
</feature>
<evidence type="ECO:0000256" key="1">
    <source>
        <dbReference type="SAM" id="SignalP"/>
    </source>
</evidence>
<dbReference type="RefSeq" id="WP_270157442.1">
    <property type="nucleotide sequence ID" value="NZ_JAPNNL010000111.1"/>
</dbReference>
<dbReference type="EMBL" id="JAPNNL010000111">
    <property type="protein sequence ID" value="MDA0636552.1"/>
    <property type="molecule type" value="Genomic_DNA"/>
</dbReference>
<gene>
    <name evidence="2" type="ORF">OUY22_24315</name>
</gene>
<organism evidence="2 3">
    <name type="scientific">Nonomuraea corallina</name>
    <dbReference type="NCBI Taxonomy" id="2989783"/>
    <lineage>
        <taxon>Bacteria</taxon>
        <taxon>Bacillati</taxon>
        <taxon>Actinomycetota</taxon>
        <taxon>Actinomycetes</taxon>
        <taxon>Streptosporangiales</taxon>
        <taxon>Streptosporangiaceae</taxon>
        <taxon>Nonomuraea</taxon>
    </lineage>
</organism>
<name>A0ABT4SH64_9ACTN</name>
<reference evidence="2" key="1">
    <citation type="submission" date="2022-11" db="EMBL/GenBank/DDBJ databases">
        <title>Nonomuraea corallina sp. nov., a new species of the genus Nonomuraea isolated from sea side sediment in Thai sea.</title>
        <authorList>
            <person name="Ngamcharungchit C."/>
            <person name="Matsumoto A."/>
            <person name="Suriyachadkun C."/>
            <person name="Panbangred W."/>
            <person name="Inahashi Y."/>
            <person name="Intra B."/>
        </authorList>
    </citation>
    <scope>NUCLEOTIDE SEQUENCE</scope>
    <source>
        <strain evidence="2">MCN248</strain>
    </source>
</reference>
<keyword evidence="3" id="KW-1185">Reference proteome</keyword>
<comment type="caution">
    <text evidence="2">The sequence shown here is derived from an EMBL/GenBank/DDBJ whole genome shotgun (WGS) entry which is preliminary data.</text>
</comment>
<keyword evidence="1" id="KW-0732">Signal</keyword>
<feature type="signal peptide" evidence="1">
    <location>
        <begin position="1"/>
        <end position="25"/>
    </location>
</feature>
<evidence type="ECO:0000313" key="2">
    <source>
        <dbReference type="EMBL" id="MDA0636552.1"/>
    </source>
</evidence>
<evidence type="ECO:0000313" key="3">
    <source>
        <dbReference type="Proteomes" id="UP001144036"/>
    </source>
</evidence>
<accession>A0ABT4SH64</accession>